<dbReference type="SMART" id="SM00091">
    <property type="entry name" value="PAS"/>
    <property type="match status" value="10"/>
</dbReference>
<dbReference type="InterPro" id="IPR001610">
    <property type="entry name" value="PAC"/>
</dbReference>
<feature type="region of interest" description="Disordered" evidence="5">
    <location>
        <begin position="1719"/>
        <end position="1766"/>
    </location>
</feature>
<dbReference type="PROSITE" id="PS50112">
    <property type="entry name" value="PAS"/>
    <property type="match status" value="6"/>
</dbReference>
<proteinExistence type="predicted"/>
<reference evidence="8" key="1">
    <citation type="submission" date="2021-05" db="EMBL/GenBank/DDBJ databases">
        <title>The genome of the haptophyte Pavlova lutheri (Diacronema luteri, Pavlovales) - a model for lipid biosynthesis in eukaryotic algae.</title>
        <authorList>
            <person name="Hulatt C.J."/>
            <person name="Posewitz M.C."/>
        </authorList>
    </citation>
    <scope>NUCLEOTIDE SEQUENCE</scope>
    <source>
        <strain evidence="8">NIVA-4/92</strain>
    </source>
</reference>
<feature type="compositionally biased region" description="Low complexity" evidence="5">
    <location>
        <begin position="4177"/>
        <end position="4189"/>
    </location>
</feature>
<feature type="domain" description="PAS" evidence="6">
    <location>
        <begin position="2379"/>
        <end position="2401"/>
    </location>
</feature>
<gene>
    <name evidence="8" type="ORF">KFE25_010013</name>
</gene>
<dbReference type="SUPFAM" id="SSF55785">
    <property type="entry name" value="PYP-like sensor domain (PAS domain)"/>
    <property type="match status" value="10"/>
</dbReference>
<keyword evidence="9" id="KW-1185">Reference proteome</keyword>
<name>A0A8J6CCC8_DIALT</name>
<feature type="compositionally biased region" description="Basic and acidic residues" evidence="5">
    <location>
        <begin position="3714"/>
        <end position="3723"/>
    </location>
</feature>
<feature type="compositionally biased region" description="Low complexity" evidence="5">
    <location>
        <begin position="2018"/>
        <end position="2030"/>
    </location>
</feature>
<evidence type="ECO:0000256" key="2">
    <source>
        <dbReference type="ARBA" id="ARBA00022643"/>
    </source>
</evidence>
<dbReference type="OrthoDB" id="447251at2759"/>
<feature type="compositionally biased region" description="Acidic residues" evidence="5">
    <location>
        <begin position="5054"/>
        <end position="5075"/>
    </location>
</feature>
<dbReference type="PROSITE" id="PS50132">
    <property type="entry name" value="RGS"/>
    <property type="match status" value="1"/>
</dbReference>
<feature type="coiled-coil region" evidence="4">
    <location>
        <begin position="151"/>
        <end position="187"/>
    </location>
</feature>
<keyword evidence="4" id="KW-0175">Coiled coil</keyword>
<feature type="domain" description="PAS" evidence="6">
    <location>
        <begin position="1866"/>
        <end position="1912"/>
    </location>
</feature>
<feature type="region of interest" description="Disordered" evidence="5">
    <location>
        <begin position="1242"/>
        <end position="1341"/>
    </location>
</feature>
<keyword evidence="1" id="KW-0285">Flavoprotein</keyword>
<dbReference type="NCBIfam" id="TIGR00229">
    <property type="entry name" value="sensory_box"/>
    <property type="match status" value="8"/>
</dbReference>
<dbReference type="CDD" id="cd00130">
    <property type="entry name" value="PAS"/>
    <property type="match status" value="8"/>
</dbReference>
<keyword evidence="3" id="KW-0157">Chromophore</keyword>
<feature type="compositionally biased region" description="Low complexity" evidence="5">
    <location>
        <begin position="1299"/>
        <end position="1317"/>
    </location>
</feature>
<feature type="coiled-coil region" evidence="4">
    <location>
        <begin position="2113"/>
        <end position="2140"/>
    </location>
</feature>
<evidence type="ECO:0000256" key="3">
    <source>
        <dbReference type="ARBA" id="ARBA00022991"/>
    </source>
</evidence>
<feature type="region of interest" description="Disordered" evidence="5">
    <location>
        <begin position="4842"/>
        <end position="4903"/>
    </location>
</feature>
<feature type="compositionally biased region" description="Basic and acidic residues" evidence="5">
    <location>
        <begin position="5029"/>
        <end position="5042"/>
    </location>
</feature>
<dbReference type="InterPro" id="IPR016137">
    <property type="entry name" value="RGS"/>
</dbReference>
<feature type="region of interest" description="Disordered" evidence="5">
    <location>
        <begin position="4923"/>
        <end position="4964"/>
    </location>
</feature>
<dbReference type="Proteomes" id="UP000751190">
    <property type="component" value="Unassembled WGS sequence"/>
</dbReference>
<feature type="compositionally biased region" description="Acidic residues" evidence="5">
    <location>
        <begin position="3653"/>
        <end position="3676"/>
    </location>
</feature>
<feature type="domain" description="PAS" evidence="6">
    <location>
        <begin position="3497"/>
        <end position="3542"/>
    </location>
</feature>
<evidence type="ECO:0000256" key="1">
    <source>
        <dbReference type="ARBA" id="ARBA00022630"/>
    </source>
</evidence>
<keyword evidence="2" id="KW-0288">FMN</keyword>
<evidence type="ECO:0000313" key="9">
    <source>
        <dbReference type="Proteomes" id="UP000751190"/>
    </source>
</evidence>
<feature type="region of interest" description="Disordered" evidence="5">
    <location>
        <begin position="4424"/>
        <end position="4457"/>
    </location>
</feature>
<dbReference type="Pfam" id="PF13426">
    <property type="entry name" value="PAS_9"/>
    <property type="match status" value="10"/>
</dbReference>
<feature type="region of interest" description="Disordered" evidence="5">
    <location>
        <begin position="1537"/>
        <end position="1571"/>
    </location>
</feature>
<evidence type="ECO:0000259" key="7">
    <source>
        <dbReference type="PROSITE" id="PS50132"/>
    </source>
</evidence>
<feature type="domain" description="PAS" evidence="6">
    <location>
        <begin position="1415"/>
        <end position="1464"/>
    </location>
</feature>
<feature type="region of interest" description="Disordered" evidence="5">
    <location>
        <begin position="4164"/>
        <end position="4189"/>
    </location>
</feature>
<evidence type="ECO:0000256" key="4">
    <source>
        <dbReference type="SAM" id="Coils"/>
    </source>
</evidence>
<sequence>MSNMLPGKGGLKAAAPEPPAKPAEEHRSTVTDQAVLANIKAFAADAAYTDDRARSLAQVMSIMESKEAAKARKALAESAREKVTTAVDNFRRAGEKPKVELRSVAEKVKVNEAAPDKKAADKAVAAAEFQTLEELLMERRLLMRLGCYDDARRLDKRIDDARARREADRVETNKRVLEKKLAGLEMKQRVQRQQLLRRQAEELTEMQEAGAAELKNLMTLHAQEYHALYEQVTQAAAFEENAHMSDIGVSSRASRTIAKQRYRMSKELLNLRESVAKLNESGRDAQATEVLNTIREREHAEKSAWRDEFLKLALGAHDGSVLSQMLLGHKTAQAKLADKNERALVAARRAQVRARTRQEGTFRLEKWKVIDLCRKQGTAAYMAYRDDDGALGDDWKRKNMKVVEDDLEHGGVGQVIAARDDGTVWVAPTAFGLNNSDAIEYRDTLTVTEGAAQLNSLSAEDGMFRTLTKLFWLSEANSTLTALLLNTDATTYFRDFLSDEAPNFMVDLRFVLEVHAVKALGPDEQYTQMSELYYQKNGLTDGLTHDMAMKFANSECRRLIDKLARGCFEPFVGSEMCEALLEQMGRKWFAFKDVPQLKDRPWAELFTTALTRNRAPLLMVNVQVPGLPISWANEGFEALTGFNRAEAIGKNCRFLQGADTQQEAVAALSRGICSATRADVRIYNYRKNGTRFLNHVTLHPIHDMDGVFRYCVALLGDAEAEALQEKDQRTLLAWLPATFPSEAQEMGSLHGKRDDADDADGASAAFQRWEAQYARATVGLSKLALAHDAELRFPMLMGHQSVMEPYRAFCAASGHARQLEVWLAHEKAKALPPAEQGAAVRELLIASGIPVSRGGADLARELDEAAELARKALGVLASVVFNEWLKREDSTHVLATLLPTIPRSLQQYTSKLWQRYDPPPELVGWLAAFVEMAESHPMSMVISDMTIAGNPMIFVNKVFCTVTQYSREEALGRNCRFLQGPDTEPSAVSQIQGALRNGDKCFVKITNYRRSGQQFVNLLALQPIYDSNSLMRLCVGIQCEVTQAVGIQRKLERLAAMATLVPSRINVGRVKPPSVFAEYLRNKDRTKHRGDNMVEADTNLMVTDRLRRVLNQQVEIADAGDIRSGVRFGDNYASMMHELGADRSNDDDAAARARDADALEIVMTRVMWIGQAEALLERLIPLKAAYDRLVRFYTHADPSGAALLSLEFLYEISAMRQLGSSIRARRRSVALIKLARRAARGPKRLAAAALPPPPNKAKPAASARDKAGAKAKGSDSGSGSDSESDTSGSGSDKSESGSDKSGSGSGKSSSGTAGSAAPLPTGGARAPGDDDDDDDDDLGPEVTDSAVAMAEAIDKHAQVLRHMAANLFPVFVNSDAGTELISRAVREVHDAVELNLSDEQRGILSDLPIARAAPFPKVLAETLDSVQLGVILVDMAIPGLPIVWANGAFEAVTGYSPAEAHGRNCRFLQGPDTEPERVIEIVEAVRDGTGVTVAVTNYRKGGARFVCECLIHPIHDASGKYVYAVGMLLDRGAAAPPPVAGGGDGGGGSDSESDDGHTRVTASGGGASDGAGTARTLRDFLAAVLPSVIPARYAHPWDEDAPPPNPPPAQTELVAHERHECNQRMHAAVLRLAWLGDKRKASDALCVLTENGATYEVLKKFMTSVMPQRAPELKLFDIFDVNLEISQAMRNGDFATALSSARDLAELYADGDFADILGDDDDDDDDAGGGPRAPPRKGAPSRGGGATRRPGGASARGGGAAGREPGEGALLHEHADMRLCAQLVGRARARLARVDALGRFWSSAGFGTCIAAVHRPENLGSSKMLLWGAYELPSDAYAFVHGFTAAGQSFPFALTLSDMTLAGNPLVYVNQKFCELTGYAMGEMLGFNCRFLQGPRTEAKCIEAIQHALRRAIPCLVRLTNYRKDGSFFDQLLAIQPVHDSLGRFRFCIGVQAPVLPGSRAWLETYASALTLLPFTLHAPPFEPLPASSVRCKAYFGTELTFALAESQKRGGGGIEPSSASDESDASLSDGDSDADSNAPPRAAGGAQKPKGLKAAVPSFSTIEEPLQPFGERSSRTISAQLQRLLSGPPGGVVIAPPDESVPTVRYDKPFFEHNHDRHREELKEVVRELNEQLTKRRAARLAHLHRVRKGSATSYPGRRAADADPDALASIDPTAARDEAVRLTQLSWIDATGERLGALLASVAQLKPALVAFGAAAREPVDGANSDPRAREVPRLDRETTELVLDVLAAAALADAEELSDAIDRLESSMRNHWPPDVTPGTDDDDDATRLDRVRRGLQRPLRTMLHSIWPAFVLSEDGVELIDKLAGEAPKPPPRLTLFGFATTMLGQPWTVAFLEAAHSLPLATCVVDMAVAGLPIIFVNRAFEQLTGYTMIDAVGRNCRFLQRGFADSDAVGALSLSLREQQPTTQTIINYRKSGARFVNELSMVYVRGADGEVRYCIGLQLDVADAERSPELRELVARVIRLLPERLRCTAQEERELWEGQFGDADGAVGTADVEYGGAWSAPKSRRPTATTHAVRAVSESVRRRQYTMGVGAFTKLQWLADQEASFRDAMRNSPLFRELFGEYLATMGKRSAELSARWRLCCEELLLATLQPPADAELAERLYRECIFPYDSSFTPNPKYRVQLEAAKVAKEMAISHFVPFLQTAASDRVFETVELPVALDAASQLLWVDYHTPDDLKRWLWGFASAAATVDACVVISDMTLAGNPLIFVNEAFCLTTGYTKEEALGRNCRFLQGPETEPDAVHEIVSALRLATDCAVKLTNYRRSGETFTNLLVLRPVHDSSGGYRMCIGVQTELLAGVDSARKIEALARVVTVLPHMVEVEPSGRAGLMHTSWLAERARREGGNYDSFSALHAKLLALAQQPPAWMARATKDGDRERAVQGAVVALEGGFARPNEVSVVRFVNNHGRQLERLGVHIVADQFSRVRFLHDARATLRTMLRMVDGKSSFVVFMLRQAGARAALLVDTIVELRRLATADRYLVRMKCAELYERLHGRAVDPLEAQELLEVETETALLRYASDYYPQWVTSGFCASMLNQLRTVRNAKAELPLIRQSHGYLEMAKLALDAVPLAVAIVDTLVAGLPVLWTNPAFEWVTGYARDEAVGRNMRFLQGDDTEPEAVATIVEAVRAHAQTTVTLTNYRKDGERFENELTMLPIHDDKGTFRYIVALLRDAKAVGDFLVAPERADAAAAAEAADGRRVAARAPARQQRTAYRAVAKKGGVGGERDVVENAQLEALRKTPALTQSQLRELISTLLERSFPAHLQPRGWPIGKLMEPSEDASLEQARAVQVAFTKLDWLELPEKHFRESVVARDELRPFEAFLRARNLETTLRFWLAVSKLMGMSELARMAKADEAYKEYLEVKHAGDQPLGAADSKAKMEQIQAAFKRVTRELVDTHFVDFIYSDKSDTTVTRLMDDPTEVNESAFALLWPEYDVPADTSRFLAQFAALFDKYPACICLSDMTLPGSPMVFVNAGFCAITGYKTSEVLGKSCRFLQGPFTDPEAVAAIVRALRNGEDCHVKVANYTKAGVPFKSLLTLLAIFDSNGVYRFCMGIQFPITEQVTIRRRFMRLSRLVCLLPRMLEVGPAKPVGPMHPRARRLVDEHNAALAQRARKAAELAALGADLEEEAEREDADDGSGDDGDGDGDGDAARFEEEGEAGAPAAEAEGEDGAGGEAVGAPGGRKPKKDERRPVVDKGRWATAASEFGLPGPAKAELARDVSREASAHRLSSALMATREQIGTVVEADGSKRKVRIEAAPRVFRDNFRRFLGSLGLAVPNTAHLQMRGLIEGIDDADGDALDSVRTLEGFGAQEMYSKLMWMRHGTPELLQRLLAYPPAMANFKQYVRTVSHVSIEVIFYLEVVKLEEPMCAQDEQEIMAVFRRFLPAQRAPNGLAAYSMLREQASATLNMLASEFLLDFVKSAALVITFIQMRGIRELRGTAEAQELFLELPAKGNWQLPHVPNSRQLALLNREDEWVRVFHICLDNHELAIILVNMQLPGLPIIFANKAFSALTNFSQAEVLGQNCSFLQGAATDAASVREVKAATQELRSGARVELLNYRNNGEAFRNILSLGFTREYPGGPAKYAVGILVERTHGSGTLVTQSQLRKAQEFISILPRATRAAREAVAASMPSAAERTRVAERARPTSAGARLTGASAAADEPGARHALVEFNADKWLHGAVHTIDRLLRLVPEGRDVFSEFVMNQYFHEAFSKGVAVPKGRRGGGGLLGSAMASKAGLASRAAFASKAQLGKSSAAFGGGARVSSAQLGGKPAASRAGLSMSEMKGGATRATLLTATRASLTAAPADGSNVVALNPNELGVVTAAMRMAMDVRLSLHSTNPLRERSDYGEGIVAFWLAVEQLKGLSGETLRQRAADTFRAFALPELGMRRAEHGQPKLAAQHVPEPSVEGESETHADGASTRRQQRFSARAIAPATGADGEAGAVAQYAVPVGAAAGARLTRPAERAAATADDGNGNGFALARHESTSTVGDTHVLVAELQRLLSLTMQLLAFDLLPAFLRSRLLTGLASSLMQTSKDPELELAIRVSRSTAPQDADDWMKLFCTAAEDMRTAVIVCDMIKPGVPIMYVNKAFEQMTEFPRSEAIGRNCRFLQGKQTDPNTVARIGAAIRQGQPINVKLINYRKSGQPFLNLISLQPICDRDGLFRFMLGTNCEISEKYTPALKSKLMHMDRLVKLVPTVLELPSSVDTKARAELVRETLMQPVLKPYKLQPRSGGGGGGGASRASFAMSAGGAKRGAMTRSNLSSTKQTLGAGGGGAAGVVGAAALDADSAGNNSRFIAANRPSVAVLSLGSSSPRAPPLGMSGLSSMNEASADSLGRPNSGSRSAARFGKGGPSDANARAGRVAGDSEARQGKSILSAVRLNLRHALQIDGVGDPIDGSAQPSTPPQVASPRPPPGAPGLPNPVRTLSSLMVPGAGGPAMAARPGVASFMLPSGAKPPGAPSLPPGKAAPAAPPARPPPGRPGIKGKAPEPPPAPVKEDKDAHLKKTAADVDMSALLNGSDSDEDSDDSTNDSDSDDGSDDE</sequence>
<feature type="region of interest" description="Disordered" evidence="5">
    <location>
        <begin position="3653"/>
        <end position="3723"/>
    </location>
</feature>
<evidence type="ECO:0000256" key="5">
    <source>
        <dbReference type="SAM" id="MobiDB-lite"/>
    </source>
</evidence>
<dbReference type="PANTHER" id="PTHR47429:SF2">
    <property type="entry name" value="PROTEIN TWIN LOV 1"/>
    <property type="match status" value="1"/>
</dbReference>
<dbReference type="EMBL" id="JAGTXO010000012">
    <property type="protein sequence ID" value="KAG8464645.1"/>
    <property type="molecule type" value="Genomic_DNA"/>
</dbReference>
<evidence type="ECO:0000313" key="8">
    <source>
        <dbReference type="EMBL" id="KAG8464645.1"/>
    </source>
</evidence>
<feature type="region of interest" description="Disordered" evidence="5">
    <location>
        <begin position="1"/>
        <end position="29"/>
    </location>
</feature>
<dbReference type="Gene3D" id="3.30.450.20">
    <property type="entry name" value="PAS domain"/>
    <property type="match status" value="10"/>
</dbReference>
<dbReference type="PANTHER" id="PTHR47429">
    <property type="entry name" value="PROTEIN TWIN LOV 1"/>
    <property type="match status" value="1"/>
</dbReference>
<feature type="domain" description="PAS" evidence="6">
    <location>
        <begin position="3084"/>
        <end position="3143"/>
    </location>
</feature>
<protein>
    <recommendedName>
        <fullName evidence="10">LOV domain-containing protein</fullName>
    </recommendedName>
</protein>
<feature type="compositionally biased region" description="Gly residues" evidence="5">
    <location>
        <begin position="1540"/>
        <end position="1549"/>
    </location>
</feature>
<organism evidence="8 9">
    <name type="scientific">Diacronema lutheri</name>
    <name type="common">Unicellular marine alga</name>
    <name type="synonym">Monochrysis lutheri</name>
    <dbReference type="NCBI Taxonomy" id="2081491"/>
    <lineage>
        <taxon>Eukaryota</taxon>
        <taxon>Haptista</taxon>
        <taxon>Haptophyta</taxon>
        <taxon>Pavlovophyceae</taxon>
        <taxon>Pavlovales</taxon>
        <taxon>Pavlovaceae</taxon>
        <taxon>Diacronema</taxon>
    </lineage>
</organism>
<feature type="compositionally biased region" description="Acidic residues" evidence="5">
    <location>
        <begin position="1329"/>
        <end position="1339"/>
    </location>
</feature>
<feature type="compositionally biased region" description="Basic and acidic residues" evidence="5">
    <location>
        <begin position="4166"/>
        <end position="4175"/>
    </location>
</feature>
<feature type="compositionally biased region" description="Pro residues" evidence="5">
    <location>
        <begin position="5004"/>
        <end position="5014"/>
    </location>
</feature>
<comment type="caution">
    <text evidence="8">The sequence shown here is derived from an EMBL/GenBank/DDBJ whole genome shotgun (WGS) entry which is preliminary data.</text>
</comment>
<feature type="compositionally biased region" description="Polar residues" evidence="5">
    <location>
        <begin position="4856"/>
        <end position="4876"/>
    </location>
</feature>
<feature type="compositionally biased region" description="Low complexity" evidence="5">
    <location>
        <begin position="1270"/>
        <end position="1291"/>
    </location>
</feature>
<feature type="region of interest" description="Disordered" evidence="5">
    <location>
        <begin position="2007"/>
        <end position="2054"/>
    </location>
</feature>
<feature type="compositionally biased region" description="Pro residues" evidence="5">
    <location>
        <begin position="4944"/>
        <end position="4954"/>
    </location>
</feature>
<dbReference type="GO" id="GO:0005634">
    <property type="term" value="C:nucleus"/>
    <property type="evidence" value="ECO:0007669"/>
    <property type="project" value="TreeGrafter"/>
</dbReference>
<dbReference type="InterPro" id="IPR035965">
    <property type="entry name" value="PAS-like_dom_sf"/>
</dbReference>
<feature type="domain" description="PAS" evidence="6">
    <location>
        <begin position="2733"/>
        <end position="2755"/>
    </location>
</feature>
<feature type="domain" description="RGS" evidence="7">
    <location>
        <begin position="3346"/>
        <end position="3388"/>
    </location>
</feature>
<feature type="region of interest" description="Disordered" evidence="5">
    <location>
        <begin position="4985"/>
        <end position="5075"/>
    </location>
</feature>
<evidence type="ECO:0000259" key="6">
    <source>
        <dbReference type="PROSITE" id="PS50112"/>
    </source>
</evidence>
<evidence type="ECO:0008006" key="10">
    <source>
        <dbReference type="Google" id="ProtNLM"/>
    </source>
</evidence>
<dbReference type="InterPro" id="IPR000014">
    <property type="entry name" value="PAS"/>
</dbReference>
<dbReference type="SMART" id="SM00086">
    <property type="entry name" value="PAC"/>
    <property type="match status" value="9"/>
</dbReference>
<accession>A0A8J6CCC8</accession>